<organism evidence="1">
    <name type="scientific">Eutreptiella gymnastica</name>
    <dbReference type="NCBI Taxonomy" id="73025"/>
    <lineage>
        <taxon>Eukaryota</taxon>
        <taxon>Discoba</taxon>
        <taxon>Euglenozoa</taxon>
        <taxon>Euglenida</taxon>
        <taxon>Spirocuta</taxon>
        <taxon>Euglenophyceae</taxon>
        <taxon>Eutreptiales</taxon>
        <taxon>Eutreptiaceae</taxon>
        <taxon>Eutreptiella</taxon>
    </lineage>
</organism>
<name>A0A7S1N1X9_9EUGL</name>
<dbReference type="EMBL" id="HBGA01005837">
    <property type="protein sequence ID" value="CAD8990997.1"/>
    <property type="molecule type" value="Transcribed_RNA"/>
</dbReference>
<accession>A0A7S1N1X9</accession>
<gene>
    <name evidence="1" type="ORF">EGYM00392_LOCUS2040</name>
</gene>
<dbReference type="AlphaFoldDB" id="A0A7S1N1X9"/>
<reference evidence="1" key="1">
    <citation type="submission" date="2021-01" db="EMBL/GenBank/DDBJ databases">
        <authorList>
            <person name="Corre E."/>
            <person name="Pelletier E."/>
            <person name="Niang G."/>
            <person name="Scheremetjew M."/>
            <person name="Finn R."/>
            <person name="Kale V."/>
            <person name="Holt S."/>
            <person name="Cochrane G."/>
            <person name="Meng A."/>
            <person name="Brown T."/>
            <person name="Cohen L."/>
        </authorList>
    </citation>
    <scope>NUCLEOTIDE SEQUENCE</scope>
    <source>
        <strain evidence="1">NIES-381</strain>
    </source>
</reference>
<evidence type="ECO:0000313" key="1">
    <source>
        <dbReference type="EMBL" id="CAD8990997.1"/>
    </source>
</evidence>
<sequence>MDLHLVSTPQYHLNVKICVPESFQECVGNAKDVENSTWQWAPQHVYICWTGACIRYSYAPPLKKKNVSLYTTTTRADRALDYPCKKQAAYVSKAAWHDGCTPANHFSFRCSLEQLKTSDPPPCGVTGCRGWGKRAANLVGGLLQSTGLALAHP</sequence>
<protein>
    <submittedName>
        <fullName evidence="1">Uncharacterized protein</fullName>
    </submittedName>
</protein>
<proteinExistence type="predicted"/>